<dbReference type="SMART" id="SM00347">
    <property type="entry name" value="HTH_MARR"/>
    <property type="match status" value="1"/>
</dbReference>
<evidence type="ECO:0000259" key="5">
    <source>
        <dbReference type="PROSITE" id="PS50995"/>
    </source>
</evidence>
<dbReference type="InterPro" id="IPR036390">
    <property type="entry name" value="WH_DNA-bd_sf"/>
</dbReference>
<dbReference type="PROSITE" id="PS01117">
    <property type="entry name" value="HTH_MARR_1"/>
    <property type="match status" value="1"/>
</dbReference>
<keyword evidence="2" id="KW-0238">DNA-binding</keyword>
<keyword evidence="7" id="KW-1185">Reference proteome</keyword>
<accession>A0ABV4CHY2</accession>
<dbReference type="InterPro" id="IPR036388">
    <property type="entry name" value="WH-like_DNA-bd_sf"/>
</dbReference>
<feature type="region of interest" description="Disordered" evidence="4">
    <location>
        <begin position="151"/>
        <end position="180"/>
    </location>
</feature>
<sequence>MGPTQETCSELLRPLRALMGLKQIALQRGHFTTDQVPYAAAGLLAELVFRGECRASDLAHHRVVDASVVSRQVGQLEQAGLITRRPDPADRRVSMLRATPKGEQAVAELERRKAEWLSEALVGWDDERVRELADLLGAAMDDVRRHTIDAMNPATASGSGPDKTTDAPAEAGGSNAEGAR</sequence>
<dbReference type="PANTHER" id="PTHR39515">
    <property type="entry name" value="CONSERVED PROTEIN"/>
    <property type="match status" value="1"/>
</dbReference>
<protein>
    <submittedName>
        <fullName evidence="6">MarR family winged helix-turn-helix transcriptional regulator</fullName>
    </submittedName>
</protein>
<keyword evidence="1" id="KW-0805">Transcription regulation</keyword>
<dbReference type="Gene3D" id="1.10.10.10">
    <property type="entry name" value="Winged helix-like DNA-binding domain superfamily/Winged helix DNA-binding domain"/>
    <property type="match status" value="1"/>
</dbReference>
<feature type="domain" description="HTH marR-type" evidence="5">
    <location>
        <begin position="1"/>
        <end position="141"/>
    </location>
</feature>
<dbReference type="Proteomes" id="UP001564626">
    <property type="component" value="Unassembled WGS sequence"/>
</dbReference>
<dbReference type="SUPFAM" id="SSF46785">
    <property type="entry name" value="Winged helix' DNA-binding domain"/>
    <property type="match status" value="1"/>
</dbReference>
<evidence type="ECO:0000256" key="4">
    <source>
        <dbReference type="SAM" id="MobiDB-lite"/>
    </source>
</evidence>
<dbReference type="PANTHER" id="PTHR39515:SF2">
    <property type="entry name" value="HTH-TYPE TRANSCRIPTIONAL REGULATOR RV0880"/>
    <property type="match status" value="1"/>
</dbReference>
<keyword evidence="3" id="KW-0804">Transcription</keyword>
<comment type="caution">
    <text evidence="6">The sequence shown here is derived from an EMBL/GenBank/DDBJ whole genome shotgun (WGS) entry which is preliminary data.</text>
</comment>
<evidence type="ECO:0000313" key="7">
    <source>
        <dbReference type="Proteomes" id="UP001564626"/>
    </source>
</evidence>
<dbReference type="Pfam" id="PF01047">
    <property type="entry name" value="MarR"/>
    <property type="match status" value="1"/>
</dbReference>
<evidence type="ECO:0000313" key="6">
    <source>
        <dbReference type="EMBL" id="MEY8040697.1"/>
    </source>
</evidence>
<organism evidence="6 7">
    <name type="scientific">Saccharopolyspora cebuensis</name>
    <dbReference type="NCBI Taxonomy" id="418759"/>
    <lineage>
        <taxon>Bacteria</taxon>
        <taxon>Bacillati</taxon>
        <taxon>Actinomycetota</taxon>
        <taxon>Actinomycetes</taxon>
        <taxon>Pseudonocardiales</taxon>
        <taxon>Pseudonocardiaceae</taxon>
        <taxon>Saccharopolyspora</taxon>
    </lineage>
</organism>
<dbReference type="EMBL" id="JBGEHV010000025">
    <property type="protein sequence ID" value="MEY8040697.1"/>
    <property type="molecule type" value="Genomic_DNA"/>
</dbReference>
<dbReference type="RefSeq" id="WP_345360404.1">
    <property type="nucleotide sequence ID" value="NZ_BAABII010000004.1"/>
</dbReference>
<dbReference type="InterPro" id="IPR000835">
    <property type="entry name" value="HTH_MarR-typ"/>
</dbReference>
<reference evidence="6 7" key="1">
    <citation type="submission" date="2024-08" db="EMBL/GenBank/DDBJ databases">
        <title>Genome mining of Saccharopolyspora cebuensis PGLac3 from Nigerian medicinal plant.</title>
        <authorList>
            <person name="Ezeobiora C.E."/>
            <person name="Igbokwe N.H."/>
            <person name="Amin D.H."/>
            <person name="Mendie U.E."/>
        </authorList>
    </citation>
    <scope>NUCLEOTIDE SEQUENCE [LARGE SCALE GENOMIC DNA]</scope>
    <source>
        <strain evidence="6 7">PGLac3</strain>
    </source>
</reference>
<gene>
    <name evidence="6" type="ORF">AB8O55_14920</name>
</gene>
<name>A0ABV4CHY2_9PSEU</name>
<dbReference type="PROSITE" id="PS50995">
    <property type="entry name" value="HTH_MARR_2"/>
    <property type="match status" value="1"/>
</dbReference>
<dbReference type="InterPro" id="IPR052526">
    <property type="entry name" value="HTH-type_Bedaq_tolerance"/>
</dbReference>
<evidence type="ECO:0000256" key="3">
    <source>
        <dbReference type="ARBA" id="ARBA00023163"/>
    </source>
</evidence>
<proteinExistence type="predicted"/>
<evidence type="ECO:0000256" key="1">
    <source>
        <dbReference type="ARBA" id="ARBA00023015"/>
    </source>
</evidence>
<evidence type="ECO:0000256" key="2">
    <source>
        <dbReference type="ARBA" id="ARBA00023125"/>
    </source>
</evidence>
<dbReference type="InterPro" id="IPR023187">
    <property type="entry name" value="Tscrpt_reg_MarR-type_CS"/>
</dbReference>